<dbReference type="OrthoDB" id="9808332at2"/>
<evidence type="ECO:0000313" key="1">
    <source>
        <dbReference type="EMBL" id="ABU58204.1"/>
    </source>
</evidence>
<proteinExistence type="predicted"/>
<dbReference type="RefSeq" id="WP_012120628.1">
    <property type="nucleotide sequence ID" value="NC_009767.1"/>
</dbReference>
<sequence>MTVRVALIGGPMYNALYTRLDQFSQQSGVQVEVAFVGDHPALNTFLATDAAADCHVVSTHTKYAPSQQRLLAPLDELLTPAEWSDFMPSLLELARIDGRLYGIPRNIDVRLLHYRTDLIDQPPTTWDELLDLARRVNHPPEWYGFLFPGTESGLFGTFYELVESANARLFSPDLTPNIENDGGRWALGFLRTCYAEGLVPPEIVTWHYDEVHLWFRAGRAAMVGDWPGYYADYCATDSQVRERFALALYPAGPSGGVRVYGGSHTFALTHRGVEQTDAVALLRFLTAPEQQLLEAKQGSTPVRHSVMQRIEQHATPHERQRWATLAAAIERVVIPPKFERYPLVEQALWTTVQQAMVGAIAIDEALHRLTDRITRIVAGNDG</sequence>
<reference evidence="1 2" key="1">
    <citation type="submission" date="2007-08" db="EMBL/GenBank/DDBJ databases">
        <title>Complete sequence of Roseiflexus castenholzii DSM 13941.</title>
        <authorList>
            <consortium name="US DOE Joint Genome Institute"/>
            <person name="Copeland A."/>
            <person name="Lucas S."/>
            <person name="Lapidus A."/>
            <person name="Barry K."/>
            <person name="Glavina del Rio T."/>
            <person name="Dalin E."/>
            <person name="Tice H."/>
            <person name="Pitluck S."/>
            <person name="Thompson L.S."/>
            <person name="Brettin T."/>
            <person name="Bruce D."/>
            <person name="Detter J.C."/>
            <person name="Han C."/>
            <person name="Tapia R."/>
            <person name="Schmutz J."/>
            <person name="Larimer F."/>
            <person name="Land M."/>
            <person name="Hauser L."/>
            <person name="Kyrpides N."/>
            <person name="Mikhailova N."/>
            <person name="Bryant D.A."/>
            <person name="Hanada S."/>
            <person name="Tsukatani Y."/>
            <person name="Richardson P."/>
        </authorList>
    </citation>
    <scope>NUCLEOTIDE SEQUENCE [LARGE SCALE GENOMIC DNA]</scope>
    <source>
        <strain evidence="2">DSM 13941 / HLO8</strain>
    </source>
</reference>
<gene>
    <name evidence="1" type="ordered locus">Rcas_2119</name>
</gene>
<protein>
    <submittedName>
        <fullName evidence="1">Extracellular solute-binding protein family 1</fullName>
    </submittedName>
</protein>
<organism evidence="1 2">
    <name type="scientific">Roseiflexus castenholzii (strain DSM 13941 / HLO8)</name>
    <dbReference type="NCBI Taxonomy" id="383372"/>
    <lineage>
        <taxon>Bacteria</taxon>
        <taxon>Bacillati</taxon>
        <taxon>Chloroflexota</taxon>
        <taxon>Chloroflexia</taxon>
        <taxon>Chloroflexales</taxon>
        <taxon>Roseiflexineae</taxon>
        <taxon>Roseiflexaceae</taxon>
        <taxon>Roseiflexus</taxon>
    </lineage>
</organism>
<dbReference type="KEGG" id="rca:Rcas_2119"/>
<dbReference type="Gene3D" id="3.40.190.10">
    <property type="entry name" value="Periplasmic binding protein-like II"/>
    <property type="match status" value="2"/>
</dbReference>
<evidence type="ECO:0000313" key="2">
    <source>
        <dbReference type="Proteomes" id="UP000000263"/>
    </source>
</evidence>
<dbReference type="eggNOG" id="COG1653">
    <property type="taxonomic scope" value="Bacteria"/>
</dbReference>
<dbReference type="HOGENOM" id="CLU_031285_9_1_0"/>
<dbReference type="Pfam" id="PF13416">
    <property type="entry name" value="SBP_bac_8"/>
    <property type="match status" value="1"/>
</dbReference>
<dbReference type="AlphaFoldDB" id="A7NL34"/>
<dbReference type="PANTHER" id="PTHR43649:SF12">
    <property type="entry name" value="DIACETYLCHITOBIOSE BINDING PROTEIN DASA"/>
    <property type="match status" value="1"/>
</dbReference>
<dbReference type="SUPFAM" id="SSF53850">
    <property type="entry name" value="Periplasmic binding protein-like II"/>
    <property type="match status" value="1"/>
</dbReference>
<dbReference type="STRING" id="383372.Rcas_2119"/>
<dbReference type="InterPro" id="IPR050490">
    <property type="entry name" value="Bact_solute-bd_prot1"/>
</dbReference>
<accession>A7NL34</accession>
<dbReference type="Proteomes" id="UP000000263">
    <property type="component" value="Chromosome"/>
</dbReference>
<dbReference type="InterPro" id="IPR006059">
    <property type="entry name" value="SBP"/>
</dbReference>
<dbReference type="EMBL" id="CP000804">
    <property type="protein sequence ID" value="ABU58204.1"/>
    <property type="molecule type" value="Genomic_DNA"/>
</dbReference>
<name>A7NL34_ROSCS</name>
<keyword evidence="2" id="KW-1185">Reference proteome</keyword>
<dbReference type="PANTHER" id="PTHR43649">
    <property type="entry name" value="ARABINOSE-BINDING PROTEIN-RELATED"/>
    <property type="match status" value="1"/>
</dbReference>